<evidence type="ECO:0000256" key="2">
    <source>
        <dbReference type="SAM" id="Phobius"/>
    </source>
</evidence>
<evidence type="ECO:0000313" key="4">
    <source>
        <dbReference type="Proteomes" id="UP000194235"/>
    </source>
</evidence>
<evidence type="ECO:0000313" key="3">
    <source>
        <dbReference type="EMBL" id="OSY78223.1"/>
    </source>
</evidence>
<evidence type="ECO:0000256" key="1">
    <source>
        <dbReference type="SAM" id="Coils"/>
    </source>
</evidence>
<dbReference type="AlphaFoldDB" id="A0AAX0NLM0"/>
<name>A0AAX0NLM0_CAMJU</name>
<dbReference type="RefSeq" id="WP_002881990.1">
    <property type="nucleotide sequence ID" value="NZ_MJVQ01000034.1"/>
</dbReference>
<feature type="coiled-coil region" evidence="1">
    <location>
        <begin position="106"/>
        <end position="133"/>
    </location>
</feature>
<accession>A0AAX0NLM0</accession>
<dbReference type="Proteomes" id="UP000194235">
    <property type="component" value="Unassembled WGS sequence"/>
</dbReference>
<evidence type="ECO:0008006" key="5">
    <source>
        <dbReference type="Google" id="ProtNLM"/>
    </source>
</evidence>
<comment type="caution">
    <text evidence="3">The sequence shown here is derived from an EMBL/GenBank/DDBJ whole genome shotgun (WGS) entry which is preliminary data.</text>
</comment>
<gene>
    <name evidence="3" type="ORF">B5Y32_02180</name>
</gene>
<keyword evidence="2" id="KW-0812">Transmembrane</keyword>
<keyword evidence="1" id="KW-0175">Coiled coil</keyword>
<organism evidence="3 4">
    <name type="scientific">Campylobacter jejuni</name>
    <dbReference type="NCBI Taxonomy" id="197"/>
    <lineage>
        <taxon>Bacteria</taxon>
        <taxon>Pseudomonadati</taxon>
        <taxon>Campylobacterota</taxon>
        <taxon>Epsilonproteobacteria</taxon>
        <taxon>Campylobacterales</taxon>
        <taxon>Campylobacteraceae</taxon>
        <taxon>Campylobacter</taxon>
    </lineage>
</organism>
<keyword evidence="2" id="KW-1133">Transmembrane helix</keyword>
<feature type="transmembrane region" description="Helical" evidence="2">
    <location>
        <begin position="80"/>
        <end position="97"/>
    </location>
</feature>
<protein>
    <recommendedName>
        <fullName evidence="5">DUF342 domain-containing protein</fullName>
    </recommendedName>
</protein>
<sequence>MKNQTYEDKLEEAFDDYLDDRMSKYELFKKISEIKIENLKNIKDVYLKVPNLFQFKWLLFCVVMYFICVFISMSFLKNEVWFFVYFIFFLYVYAKGVDRKILDRDLRYLSNSIDNCEEYIEKLKERIKYIEDELLDFMDGAKEKAIIEDYFKLKKYAEYVKFQLKILESQPTLQNELDKLKNSFKFEPSHKTIDFYFSGIEKQIKNEMGFSDKMKSIIENEETLWFNKDSYKFYNYFYKEREED</sequence>
<reference evidence="3 4" key="1">
    <citation type="submission" date="2017-03" db="EMBL/GenBank/DDBJ databases">
        <title>Characterization of Campylobacter jejuni water isolates.</title>
        <authorList>
            <person name="Nilsson A."/>
            <person name="Skarp A."/>
            <person name="Johansson C."/>
            <person name="Kaden R."/>
            <person name="Engstrand L."/>
            <person name="Rautelin H."/>
        </authorList>
    </citation>
    <scope>NUCLEOTIDE SEQUENCE [LARGE SCALE GENOMIC DNA]</scope>
    <source>
        <strain evidence="3 4">VA12</strain>
    </source>
</reference>
<proteinExistence type="predicted"/>
<feature type="transmembrane region" description="Helical" evidence="2">
    <location>
        <begin position="57"/>
        <end position="74"/>
    </location>
</feature>
<keyword evidence="2" id="KW-0472">Membrane</keyword>
<dbReference type="EMBL" id="NAAF01000003">
    <property type="protein sequence ID" value="OSY78223.1"/>
    <property type="molecule type" value="Genomic_DNA"/>
</dbReference>